<dbReference type="Proteomes" id="UP001501455">
    <property type="component" value="Unassembled WGS sequence"/>
</dbReference>
<reference evidence="5" key="1">
    <citation type="journal article" date="2019" name="Int. J. Syst. Evol. Microbiol.">
        <title>The Global Catalogue of Microorganisms (GCM) 10K type strain sequencing project: providing services to taxonomists for standard genome sequencing and annotation.</title>
        <authorList>
            <consortium name="The Broad Institute Genomics Platform"/>
            <consortium name="The Broad Institute Genome Sequencing Center for Infectious Disease"/>
            <person name="Wu L."/>
            <person name="Ma J."/>
        </authorList>
    </citation>
    <scope>NUCLEOTIDE SEQUENCE [LARGE SCALE GENOMIC DNA]</scope>
    <source>
        <strain evidence="5">JCM 4816</strain>
    </source>
</reference>
<organism evidence="4 5">
    <name type="scientific">Streptomyces prasinosporus</name>
    <dbReference type="NCBI Taxonomy" id="68256"/>
    <lineage>
        <taxon>Bacteria</taxon>
        <taxon>Bacillati</taxon>
        <taxon>Actinomycetota</taxon>
        <taxon>Actinomycetes</taxon>
        <taxon>Kitasatosporales</taxon>
        <taxon>Streptomycetaceae</taxon>
        <taxon>Streptomyces</taxon>
        <taxon>Streptomyces albogriseolus group</taxon>
    </lineage>
</organism>
<dbReference type="RefSeq" id="WP_078625779.1">
    <property type="nucleotide sequence ID" value="NZ_BAAAXF010000057.1"/>
</dbReference>
<dbReference type="SUPFAM" id="SSF52172">
    <property type="entry name" value="CheY-like"/>
    <property type="match status" value="1"/>
</dbReference>
<accession>A0ABP6U1L4</accession>
<keyword evidence="5" id="KW-1185">Reference proteome</keyword>
<comment type="caution">
    <text evidence="4">The sequence shown here is derived from an EMBL/GenBank/DDBJ whole genome shotgun (WGS) entry which is preliminary data.</text>
</comment>
<dbReference type="GeneID" id="96647859"/>
<dbReference type="InterPro" id="IPR011006">
    <property type="entry name" value="CheY-like_superfamily"/>
</dbReference>
<evidence type="ECO:0000256" key="1">
    <source>
        <dbReference type="PROSITE-ProRule" id="PRU00169"/>
    </source>
</evidence>
<dbReference type="Pfam" id="PF00072">
    <property type="entry name" value="Response_reg"/>
    <property type="match status" value="1"/>
</dbReference>
<dbReference type="InterPro" id="IPR001789">
    <property type="entry name" value="Sig_transdc_resp-reg_receiver"/>
</dbReference>
<feature type="modified residue" description="4-aspartylphosphate" evidence="1">
    <location>
        <position position="60"/>
    </location>
</feature>
<protein>
    <recommendedName>
        <fullName evidence="3">Response regulatory domain-containing protein</fullName>
    </recommendedName>
</protein>
<dbReference type="PROSITE" id="PS50110">
    <property type="entry name" value="RESPONSE_REGULATORY"/>
    <property type="match status" value="1"/>
</dbReference>
<feature type="domain" description="Response regulatory" evidence="3">
    <location>
        <begin position="11"/>
        <end position="87"/>
    </location>
</feature>
<evidence type="ECO:0000259" key="3">
    <source>
        <dbReference type="PROSITE" id="PS50110"/>
    </source>
</evidence>
<keyword evidence="1" id="KW-0597">Phosphoprotein</keyword>
<dbReference type="EMBL" id="BAAAXF010000057">
    <property type="protein sequence ID" value="GAA3500829.1"/>
    <property type="molecule type" value="Genomic_DNA"/>
</dbReference>
<evidence type="ECO:0000313" key="4">
    <source>
        <dbReference type="EMBL" id="GAA3500829.1"/>
    </source>
</evidence>
<gene>
    <name evidence="4" type="ORF">GCM10019016_079360</name>
</gene>
<feature type="region of interest" description="Disordered" evidence="2">
    <location>
        <begin position="68"/>
        <end position="87"/>
    </location>
</feature>
<evidence type="ECO:0000313" key="5">
    <source>
        <dbReference type="Proteomes" id="UP001501455"/>
    </source>
</evidence>
<evidence type="ECO:0000256" key="2">
    <source>
        <dbReference type="SAM" id="MobiDB-lite"/>
    </source>
</evidence>
<proteinExistence type="predicted"/>
<sequence>MSDDSAPTAQRALVVDDEVELGRLVGDYLSREGFAVDVVRNGADALELARTTAPDVVVLDVCGERPPTARRTAPCRSGRVSGSGWSW</sequence>
<dbReference type="Gene3D" id="3.40.50.2300">
    <property type="match status" value="1"/>
</dbReference>
<name>A0ABP6U1L4_9ACTN</name>